<evidence type="ECO:0000313" key="14">
    <source>
        <dbReference type="EMBL" id="SUJ13233.1"/>
    </source>
</evidence>
<gene>
    <name evidence="14" type="primary">moaD</name>
    <name evidence="14" type="ORF">NCTC12413_00681</name>
    <name evidence="13" type="ORF">SAR03_19150</name>
</gene>
<evidence type="ECO:0000256" key="11">
    <source>
        <dbReference type="ARBA" id="ARBA00078020"/>
    </source>
</evidence>
<dbReference type="InterPro" id="IPR016155">
    <property type="entry name" value="Mopterin_synth/thiamin_S_b"/>
</dbReference>
<dbReference type="Proteomes" id="UP000254956">
    <property type="component" value="Unassembled WGS sequence"/>
</dbReference>
<dbReference type="UniPathway" id="UPA00344"/>
<evidence type="ECO:0000256" key="5">
    <source>
        <dbReference type="ARBA" id="ARBA00024247"/>
    </source>
</evidence>
<proteinExistence type="inferred from homology"/>
<evidence type="ECO:0000256" key="8">
    <source>
        <dbReference type="ARBA" id="ARBA00075076"/>
    </source>
</evidence>
<comment type="subunit">
    <text evidence="7">Heterotetramer of 2 MoaD subunits and 2 MoaE subunits. Forms a stable heterotetrameric complex of 2 MoaD and 2 MoeB during adenylation of MoaD by MoeB. During catalysis MoaD shuttles between the two heterotetrameric complexes.</text>
</comment>
<dbReference type="AlphaFoldDB" id="A0A2T7BU74"/>
<evidence type="ECO:0000256" key="6">
    <source>
        <dbReference type="ARBA" id="ARBA00054425"/>
    </source>
</evidence>
<dbReference type="InterPro" id="IPR003749">
    <property type="entry name" value="ThiS/MoaD-like"/>
</dbReference>
<sequence length="77" mass="8743">MQILYFAELKEILKKNTEIIEINDSISVKQLKETINAKYPEVSEKTYQIAVNEEFVQDNDTVKNMDIVALIPPVSGG</sequence>
<dbReference type="EMBL" id="BKAV01000022">
    <property type="protein sequence ID" value="GEQ00878.1"/>
    <property type="molecule type" value="Genomic_DNA"/>
</dbReference>
<evidence type="ECO:0000256" key="7">
    <source>
        <dbReference type="ARBA" id="ARBA00063099"/>
    </source>
</evidence>
<evidence type="ECO:0000256" key="1">
    <source>
        <dbReference type="ARBA" id="ARBA00005046"/>
    </source>
</evidence>
<comment type="similarity">
    <text evidence="4">Belongs to the MoaD family.</text>
</comment>
<evidence type="ECO:0000256" key="2">
    <source>
        <dbReference type="ARBA" id="ARBA00022741"/>
    </source>
</evidence>
<evidence type="ECO:0000256" key="10">
    <source>
        <dbReference type="ARBA" id="ARBA00077809"/>
    </source>
</evidence>
<dbReference type="Gene3D" id="3.10.20.30">
    <property type="match status" value="1"/>
</dbReference>
<dbReference type="Proteomes" id="UP000321598">
    <property type="component" value="Unassembled WGS sequence"/>
</dbReference>
<dbReference type="GO" id="GO:0006777">
    <property type="term" value="P:Mo-molybdopterin cofactor biosynthetic process"/>
    <property type="evidence" value="ECO:0007669"/>
    <property type="project" value="UniProtKB-KW"/>
</dbReference>
<reference evidence="14 15" key="1">
    <citation type="submission" date="2018-06" db="EMBL/GenBank/DDBJ databases">
        <authorList>
            <consortium name="Pathogen Informatics"/>
            <person name="Doyle S."/>
        </authorList>
    </citation>
    <scope>NUCLEOTIDE SEQUENCE [LARGE SCALE GENOMIC DNA]</scope>
    <source>
        <strain evidence="14 15">NCTC12413</strain>
    </source>
</reference>
<comment type="function">
    <text evidence="6">Involved in sulfur transfer in the conversion of molybdopterin precursor Z to molybdopterin.</text>
</comment>
<dbReference type="EMBL" id="UGZE01000001">
    <property type="protein sequence ID" value="SUJ13233.1"/>
    <property type="molecule type" value="Genomic_DNA"/>
</dbReference>
<evidence type="ECO:0000256" key="9">
    <source>
        <dbReference type="ARBA" id="ARBA00076711"/>
    </source>
</evidence>
<dbReference type="RefSeq" id="WP_002509295.1">
    <property type="nucleotide sequence ID" value="NZ_AP019698.1"/>
</dbReference>
<dbReference type="SUPFAM" id="SSF54285">
    <property type="entry name" value="MoaD/ThiS"/>
    <property type="match status" value="1"/>
</dbReference>
<organism evidence="14 15">
    <name type="scientific">Staphylococcus arlettae</name>
    <dbReference type="NCBI Taxonomy" id="29378"/>
    <lineage>
        <taxon>Bacteria</taxon>
        <taxon>Bacillati</taxon>
        <taxon>Bacillota</taxon>
        <taxon>Bacilli</taxon>
        <taxon>Bacillales</taxon>
        <taxon>Staphylococcaceae</taxon>
        <taxon>Staphylococcus</taxon>
    </lineage>
</organism>
<dbReference type="PANTHER" id="PTHR33359">
    <property type="entry name" value="MOLYBDOPTERIN SYNTHASE SULFUR CARRIER SUBUNIT"/>
    <property type="match status" value="1"/>
</dbReference>
<evidence type="ECO:0000256" key="12">
    <source>
        <dbReference type="ARBA" id="ARBA00078992"/>
    </source>
</evidence>
<dbReference type="STRING" id="1212545.SARL_02620"/>
<evidence type="ECO:0000313" key="16">
    <source>
        <dbReference type="Proteomes" id="UP000321598"/>
    </source>
</evidence>
<dbReference type="Pfam" id="PF02597">
    <property type="entry name" value="ThiS"/>
    <property type="match status" value="1"/>
</dbReference>
<dbReference type="PANTHER" id="PTHR33359:SF1">
    <property type="entry name" value="MOLYBDOPTERIN SYNTHASE SULFUR CARRIER SUBUNIT"/>
    <property type="match status" value="1"/>
</dbReference>
<protein>
    <recommendedName>
        <fullName evidence="5">Molybdopterin synthase sulfur carrier subunit</fullName>
    </recommendedName>
    <alternativeName>
        <fullName evidence="11">MPT synthase subunit 1</fullName>
    </alternativeName>
    <alternativeName>
        <fullName evidence="8">Molybdenum cofactor biosynthesis protein D</fullName>
    </alternativeName>
    <alternativeName>
        <fullName evidence="10">Molybdopterin-converting factor small subunit</fullName>
    </alternativeName>
    <alternativeName>
        <fullName evidence="9">Molybdopterin-converting factor subunit 1</fullName>
    </alternativeName>
    <alternativeName>
        <fullName evidence="12">Sulfur carrier protein MoaD</fullName>
    </alternativeName>
</protein>
<dbReference type="NCBIfam" id="TIGR01682">
    <property type="entry name" value="moaD"/>
    <property type="match status" value="1"/>
</dbReference>
<reference evidence="13 16" key="2">
    <citation type="submission" date="2019-07" db="EMBL/GenBank/DDBJ databases">
        <title>Whole genome shotgun sequence of Staphylococcus arlettae NBRC 109765.</title>
        <authorList>
            <person name="Hosoyama A."/>
            <person name="Uohara A."/>
            <person name="Ohji S."/>
            <person name="Ichikawa N."/>
        </authorList>
    </citation>
    <scope>NUCLEOTIDE SEQUENCE [LARGE SCALE GENOMIC DNA]</scope>
    <source>
        <strain evidence="13 16">NBRC 109765</strain>
    </source>
</reference>
<dbReference type="GO" id="GO:0000166">
    <property type="term" value="F:nucleotide binding"/>
    <property type="evidence" value="ECO:0007669"/>
    <property type="project" value="UniProtKB-KW"/>
</dbReference>
<comment type="pathway">
    <text evidence="1">Cofactor biosynthesis; molybdopterin biosynthesis.</text>
</comment>
<dbReference type="OrthoDB" id="9801945at2"/>
<evidence type="ECO:0000256" key="3">
    <source>
        <dbReference type="ARBA" id="ARBA00023150"/>
    </source>
</evidence>
<evidence type="ECO:0000256" key="4">
    <source>
        <dbReference type="ARBA" id="ARBA00024200"/>
    </source>
</evidence>
<dbReference type="FunFam" id="3.10.20.30:FF:000010">
    <property type="entry name" value="Molybdopterin synthase sulfur carrier subunit"/>
    <property type="match status" value="1"/>
</dbReference>
<keyword evidence="16" id="KW-1185">Reference proteome</keyword>
<dbReference type="InterPro" id="IPR012675">
    <property type="entry name" value="Beta-grasp_dom_sf"/>
</dbReference>
<evidence type="ECO:0000313" key="15">
    <source>
        <dbReference type="Proteomes" id="UP000254956"/>
    </source>
</evidence>
<dbReference type="InterPro" id="IPR044672">
    <property type="entry name" value="MOCS2A"/>
</dbReference>
<dbReference type="GO" id="GO:1990133">
    <property type="term" value="C:molybdopterin adenylyltransferase complex"/>
    <property type="evidence" value="ECO:0007669"/>
    <property type="project" value="TreeGrafter"/>
</dbReference>
<evidence type="ECO:0000313" key="13">
    <source>
        <dbReference type="EMBL" id="GEQ00878.1"/>
    </source>
</evidence>
<name>A0A2T7BU74_9STAP</name>
<dbReference type="GeneID" id="97287029"/>
<keyword evidence="3" id="KW-0501">Molybdenum cofactor biosynthesis</keyword>
<keyword evidence="2" id="KW-0547">Nucleotide-binding</keyword>
<dbReference type="CDD" id="cd00754">
    <property type="entry name" value="Ubl_MoaD"/>
    <property type="match status" value="1"/>
</dbReference>
<accession>A0A2T7BU74</accession>